<dbReference type="Proteomes" id="UP000614047">
    <property type="component" value="Unassembled WGS sequence"/>
</dbReference>
<comment type="similarity">
    <text evidence="1 4">Belongs to the glycosyl hydrolase 5 (cellulase A) family.</text>
</comment>
<dbReference type="Gene3D" id="2.60.40.1180">
    <property type="entry name" value="Golgi alpha-mannosidase II"/>
    <property type="match status" value="1"/>
</dbReference>
<dbReference type="InterPro" id="IPR017853">
    <property type="entry name" value="GH"/>
</dbReference>
<accession>A0A931GJ31</accession>
<gene>
    <name evidence="9" type="ORF">IW256_002978</name>
</gene>
<feature type="domain" description="Glycoside hydrolase family 5" evidence="7">
    <location>
        <begin position="47"/>
        <end position="373"/>
    </location>
</feature>
<organism evidence="9 10">
    <name type="scientific">Actinomadura viridis</name>
    <dbReference type="NCBI Taxonomy" id="58110"/>
    <lineage>
        <taxon>Bacteria</taxon>
        <taxon>Bacillati</taxon>
        <taxon>Actinomycetota</taxon>
        <taxon>Actinomycetes</taxon>
        <taxon>Streptosporangiales</taxon>
        <taxon>Thermomonosporaceae</taxon>
        <taxon>Actinomadura</taxon>
    </lineage>
</organism>
<dbReference type="InterPro" id="IPR041036">
    <property type="entry name" value="GH5_C"/>
</dbReference>
<evidence type="ECO:0000256" key="3">
    <source>
        <dbReference type="ARBA" id="ARBA00023295"/>
    </source>
</evidence>
<protein>
    <submittedName>
        <fullName evidence="9">Endoglycosylceramidase</fullName>
        <ecNumber evidence="9">3.2.1.123</ecNumber>
    </submittedName>
</protein>
<dbReference type="PANTHER" id="PTHR31308">
    <property type="match status" value="1"/>
</dbReference>
<dbReference type="Gene3D" id="3.20.20.80">
    <property type="entry name" value="Glycosidases"/>
    <property type="match status" value="1"/>
</dbReference>
<dbReference type="PANTHER" id="PTHR31308:SF3">
    <property type="entry name" value="ENDOGLYCOCERAMIDASE"/>
    <property type="match status" value="1"/>
</dbReference>
<dbReference type="AlphaFoldDB" id="A0A931GJ31"/>
<evidence type="ECO:0000259" key="7">
    <source>
        <dbReference type="Pfam" id="PF00150"/>
    </source>
</evidence>
<dbReference type="RefSeq" id="WP_197011540.1">
    <property type="nucleotide sequence ID" value="NZ_BAABES010000005.1"/>
</dbReference>
<dbReference type="InterPro" id="IPR013780">
    <property type="entry name" value="Glyco_hydro_b"/>
</dbReference>
<feature type="region of interest" description="Disordered" evidence="5">
    <location>
        <begin position="440"/>
        <end position="484"/>
    </location>
</feature>
<evidence type="ECO:0000256" key="1">
    <source>
        <dbReference type="ARBA" id="ARBA00005641"/>
    </source>
</evidence>
<evidence type="ECO:0000313" key="9">
    <source>
        <dbReference type="EMBL" id="MBG6088865.1"/>
    </source>
</evidence>
<feature type="signal peptide" evidence="6">
    <location>
        <begin position="1"/>
        <end position="26"/>
    </location>
</feature>
<dbReference type="EMBL" id="JADOUA010000001">
    <property type="protein sequence ID" value="MBG6088865.1"/>
    <property type="molecule type" value="Genomic_DNA"/>
</dbReference>
<keyword evidence="2 4" id="KW-0378">Hydrolase</keyword>
<evidence type="ECO:0000256" key="2">
    <source>
        <dbReference type="ARBA" id="ARBA00022801"/>
    </source>
</evidence>
<evidence type="ECO:0000259" key="8">
    <source>
        <dbReference type="Pfam" id="PF18564"/>
    </source>
</evidence>
<dbReference type="Pfam" id="PF00150">
    <property type="entry name" value="Cellulase"/>
    <property type="match status" value="1"/>
</dbReference>
<evidence type="ECO:0000313" key="10">
    <source>
        <dbReference type="Proteomes" id="UP000614047"/>
    </source>
</evidence>
<name>A0A931GJ31_9ACTN</name>
<dbReference type="GO" id="GO:0000272">
    <property type="term" value="P:polysaccharide catabolic process"/>
    <property type="evidence" value="ECO:0007669"/>
    <property type="project" value="InterPro"/>
</dbReference>
<sequence length="484" mass="53434">MLGLHLSRTARRAVAAAVLAVPIALSAVEAASWGTTTGDGTLRYVTDAQGRALILRGLNTASSAKSAPDGMPDYPESMVEQEHRLLGTNFVRFLIQWRNVEPRPGRYDDVYLDNVAERISWYAKRGMYVMLDMHQDVYGPATNGNGAPAWATNTDGLAAKAQDPWELGYIQPGTLRAFDHFWNTTGQHPELRRHYANAWKHVAQRFADDPAVLGYDLMNEPWGGTLPGLAFERGPLSDLYQQTTEAIREVDLNKWVFLEPRAVGVNWGLASGLRAIDDPRPGEDRIGYAPHVYPLPLDIGGQYTGSSEKWTDRTLRAWSRAVTATARRQNAPIILGEFGIDNTKPGALQFVRSVQSTAEAMRAGQAYWSADPNDGWGPWNSDKTPSELAPVLARAYPRAIAGTPTRLRYDETTATLTFSFRDKTAVTGSTEVWLPPEDFPRGATVTASDAPGSWRQTWDPESRSLSISTPRTGREHTITITPAR</sequence>
<feature type="domain" description="Glycoside hydrolase family 5 C-terminal" evidence="8">
    <location>
        <begin position="394"/>
        <end position="480"/>
    </location>
</feature>
<reference evidence="9" key="1">
    <citation type="submission" date="2020-11" db="EMBL/GenBank/DDBJ databases">
        <title>Sequencing the genomes of 1000 actinobacteria strains.</title>
        <authorList>
            <person name="Klenk H.-P."/>
        </authorList>
    </citation>
    <scope>NUCLEOTIDE SEQUENCE</scope>
    <source>
        <strain evidence="9">DSM 43175</strain>
    </source>
</reference>
<keyword evidence="6" id="KW-0732">Signal</keyword>
<dbReference type="SUPFAM" id="SSF51445">
    <property type="entry name" value="(Trans)glycosidases"/>
    <property type="match status" value="1"/>
</dbReference>
<keyword evidence="10" id="KW-1185">Reference proteome</keyword>
<dbReference type="GO" id="GO:0016042">
    <property type="term" value="P:lipid catabolic process"/>
    <property type="evidence" value="ECO:0007669"/>
    <property type="project" value="UniProtKB-ARBA"/>
</dbReference>
<dbReference type="EC" id="3.2.1.123" evidence="9"/>
<comment type="caution">
    <text evidence="9">The sequence shown here is derived from an EMBL/GenBank/DDBJ whole genome shotgun (WGS) entry which is preliminary data.</text>
</comment>
<proteinExistence type="inferred from homology"/>
<evidence type="ECO:0000256" key="5">
    <source>
        <dbReference type="SAM" id="MobiDB-lite"/>
    </source>
</evidence>
<dbReference type="GO" id="GO:0047876">
    <property type="term" value="F:endoglycosylceramidase activity"/>
    <property type="evidence" value="ECO:0007669"/>
    <property type="project" value="UniProtKB-EC"/>
</dbReference>
<dbReference type="Pfam" id="PF18564">
    <property type="entry name" value="Glyco_hydro_5_C"/>
    <property type="match status" value="1"/>
</dbReference>
<dbReference type="InterPro" id="IPR052066">
    <property type="entry name" value="Glycosphingolipid_Hydrolases"/>
</dbReference>
<feature type="chain" id="PRO_5039654387" evidence="6">
    <location>
        <begin position="27"/>
        <end position="484"/>
    </location>
</feature>
<keyword evidence="3 4" id="KW-0326">Glycosidase</keyword>
<evidence type="ECO:0000256" key="4">
    <source>
        <dbReference type="RuleBase" id="RU361153"/>
    </source>
</evidence>
<dbReference type="InterPro" id="IPR001547">
    <property type="entry name" value="Glyco_hydro_5"/>
</dbReference>
<evidence type="ECO:0000256" key="6">
    <source>
        <dbReference type="SAM" id="SignalP"/>
    </source>
</evidence>
<dbReference type="GO" id="GO:1901136">
    <property type="term" value="P:carbohydrate derivative catabolic process"/>
    <property type="evidence" value="ECO:0007669"/>
    <property type="project" value="UniProtKB-ARBA"/>
</dbReference>